<comment type="caution">
    <text evidence="1">The sequence shown here is derived from an EMBL/GenBank/DDBJ whole genome shotgun (WGS) entry which is preliminary data.</text>
</comment>
<dbReference type="Proteomes" id="UP001143700">
    <property type="component" value="Unassembled WGS sequence"/>
</dbReference>
<dbReference type="AlphaFoldDB" id="A0A9X3WC55"/>
<protein>
    <submittedName>
        <fullName evidence="1">Uncharacterized protein</fullName>
    </submittedName>
</protein>
<dbReference type="RefSeq" id="WP_271870715.1">
    <property type="nucleotide sequence ID" value="NZ_JAOTGU010000019.1"/>
</dbReference>
<gene>
    <name evidence="1" type="ORF">ODV15_09590</name>
</gene>
<proteinExistence type="predicted"/>
<reference evidence="1" key="2">
    <citation type="submission" date="2022-10" db="EMBL/GenBank/DDBJ databases">
        <authorList>
            <person name="Kostovova I."/>
            <person name="Moravkova M."/>
            <person name="Pechar R."/>
        </authorList>
    </citation>
    <scope>NUCLEOTIDE SEQUENCE</scope>
    <source>
        <strain evidence="1">M356A</strain>
    </source>
</reference>
<sequence>MIDYKTLKLDKNSIPVKQMYYGIVLELAMKEKESWTKPYLIEKVKKEVPLPPELSAFKNPKSKNTIEYLHIDNAIRGLIRTENAIKHTDGQHYVITDVGKRAYKENGVHLTMRQVFYARIAQEKEDWEELKKEKSETNTLIRPSDRYEGYISFSKDNWKKVQTFGHKLTYHEYLDAQKNSDIIWTHNDLARLYFFNNAQGYFKGTIVKIAKEHILLDNLVISKAKGNKEVRHNEGSPHSLIWLKREDFKDYHVGDCLSFTAQVYPYLQDKKRPEINYALATPKHISKIDHHHLSPKKDIMLSEGAWNTSPFSEIKPYSKIEEELEKDNYLVKVTYTAVESAEIIPGDVIDTGKEKNIKYRYRDKKSKQIAKTKVYSVYDESKKLLFKTSDYTKLREYLVNL</sequence>
<dbReference type="EMBL" id="JAOTGU010000019">
    <property type="protein sequence ID" value="MDB6262792.1"/>
    <property type="molecule type" value="Genomic_DNA"/>
</dbReference>
<evidence type="ECO:0000313" key="2">
    <source>
        <dbReference type="Proteomes" id="UP001143700"/>
    </source>
</evidence>
<reference evidence="1" key="1">
    <citation type="journal article" date="2022" name="Microorganisms">
        <title>Antibiotic Susceptibility, Resistance Gene Determinants and Corresponding Genomic Regions in Lactobacillus amylovorus Isolates Derived from Wild Boars and Domestic Pigs.</title>
        <authorList>
            <person name="Moravkova M."/>
            <person name="Kostovova I."/>
            <person name="Kavanova K."/>
            <person name="Pechar R."/>
            <person name="Stanek S."/>
            <person name="Brychta A."/>
            <person name="Zeman M."/>
            <person name="Kubasova T."/>
        </authorList>
    </citation>
    <scope>NUCLEOTIDE SEQUENCE</scope>
    <source>
        <strain evidence="1">M356A</strain>
    </source>
</reference>
<evidence type="ECO:0000313" key="1">
    <source>
        <dbReference type="EMBL" id="MDB6262792.1"/>
    </source>
</evidence>
<accession>A0A9X3WC55</accession>
<name>A0A9X3WC55_LACAM</name>
<organism evidence="1 2">
    <name type="scientific">Lactobacillus amylovorus</name>
    <dbReference type="NCBI Taxonomy" id="1604"/>
    <lineage>
        <taxon>Bacteria</taxon>
        <taxon>Bacillati</taxon>
        <taxon>Bacillota</taxon>
        <taxon>Bacilli</taxon>
        <taxon>Lactobacillales</taxon>
        <taxon>Lactobacillaceae</taxon>
        <taxon>Lactobacillus</taxon>
    </lineage>
</organism>